<dbReference type="InterPro" id="IPR036047">
    <property type="entry name" value="F-box-like_dom_sf"/>
</dbReference>
<evidence type="ECO:0000313" key="3">
    <source>
        <dbReference type="Proteomes" id="UP000235786"/>
    </source>
</evidence>
<accession>A0A2J6QXG7</accession>
<dbReference type="Proteomes" id="UP000235786">
    <property type="component" value="Unassembled WGS sequence"/>
</dbReference>
<feature type="domain" description="F-box" evidence="1">
    <location>
        <begin position="10"/>
        <end position="45"/>
    </location>
</feature>
<sequence length="187" mass="21515">MAYQSQDPLTGLPIEVLIHILSNFSISEFLQLSHTHPIIRDAFRSNAAQICNLAIENDPEFKIRVYSQGIRATKVNKWLVPKSFPIIVNPTIARRIFTKKVFVRLGTPSPVEISKSWLVGNVDIAWNTAGMKIKLYEPGPQFLSFLEWQRNEVADPDVEIEDWGMVEFPRLCGLWTMRFLTSREEKL</sequence>
<evidence type="ECO:0000313" key="2">
    <source>
        <dbReference type="EMBL" id="PMD30966.1"/>
    </source>
</evidence>
<dbReference type="OrthoDB" id="3550724at2759"/>
<dbReference type="SUPFAM" id="SSF81383">
    <property type="entry name" value="F-box domain"/>
    <property type="match status" value="1"/>
</dbReference>
<name>A0A2J6QXG7_HYAVF</name>
<dbReference type="EMBL" id="KZ613964">
    <property type="protein sequence ID" value="PMD30966.1"/>
    <property type="molecule type" value="Genomic_DNA"/>
</dbReference>
<dbReference type="AlphaFoldDB" id="A0A2J6QXG7"/>
<evidence type="ECO:0000259" key="1">
    <source>
        <dbReference type="Pfam" id="PF00646"/>
    </source>
</evidence>
<dbReference type="InterPro" id="IPR001810">
    <property type="entry name" value="F-box_dom"/>
</dbReference>
<protein>
    <recommendedName>
        <fullName evidence="1">F-box domain-containing protein</fullName>
    </recommendedName>
</protein>
<keyword evidence="3" id="KW-1185">Reference proteome</keyword>
<gene>
    <name evidence="2" type="ORF">L207DRAFT_591910</name>
</gene>
<organism evidence="2 3">
    <name type="scientific">Hyaloscypha variabilis (strain UAMH 11265 / GT02V1 / F)</name>
    <name type="common">Meliniomyces variabilis</name>
    <dbReference type="NCBI Taxonomy" id="1149755"/>
    <lineage>
        <taxon>Eukaryota</taxon>
        <taxon>Fungi</taxon>
        <taxon>Dikarya</taxon>
        <taxon>Ascomycota</taxon>
        <taxon>Pezizomycotina</taxon>
        <taxon>Leotiomycetes</taxon>
        <taxon>Helotiales</taxon>
        <taxon>Hyaloscyphaceae</taxon>
        <taxon>Hyaloscypha</taxon>
        <taxon>Hyaloscypha variabilis</taxon>
    </lineage>
</organism>
<dbReference type="Pfam" id="PF00646">
    <property type="entry name" value="F-box"/>
    <property type="match status" value="1"/>
</dbReference>
<reference evidence="2 3" key="1">
    <citation type="submission" date="2016-04" db="EMBL/GenBank/DDBJ databases">
        <title>A degradative enzymes factory behind the ericoid mycorrhizal symbiosis.</title>
        <authorList>
            <consortium name="DOE Joint Genome Institute"/>
            <person name="Martino E."/>
            <person name="Morin E."/>
            <person name="Grelet G."/>
            <person name="Kuo A."/>
            <person name="Kohler A."/>
            <person name="Daghino S."/>
            <person name="Barry K."/>
            <person name="Choi C."/>
            <person name="Cichocki N."/>
            <person name="Clum A."/>
            <person name="Copeland A."/>
            <person name="Hainaut M."/>
            <person name="Haridas S."/>
            <person name="Labutti K."/>
            <person name="Lindquist E."/>
            <person name="Lipzen A."/>
            <person name="Khouja H.-R."/>
            <person name="Murat C."/>
            <person name="Ohm R."/>
            <person name="Olson A."/>
            <person name="Spatafora J."/>
            <person name="Veneault-Fourrey C."/>
            <person name="Henrissat B."/>
            <person name="Grigoriev I."/>
            <person name="Martin F."/>
            <person name="Perotto S."/>
        </authorList>
    </citation>
    <scope>NUCLEOTIDE SEQUENCE [LARGE SCALE GENOMIC DNA]</scope>
    <source>
        <strain evidence="2 3">F</strain>
    </source>
</reference>
<proteinExistence type="predicted"/>